<dbReference type="HOGENOM" id="CLU_2162857_0_0_1"/>
<reference evidence="2" key="1">
    <citation type="journal article" date="2011" name="Nature">
        <title>Genome sequence and analysis of the tuber crop potato.</title>
        <authorList>
            <consortium name="The Potato Genome Sequencing Consortium"/>
        </authorList>
    </citation>
    <scope>NUCLEOTIDE SEQUENCE [LARGE SCALE GENOMIC DNA]</scope>
    <source>
        <strain evidence="2">cv. DM1-3 516 R44</strain>
    </source>
</reference>
<organism evidence="1 2">
    <name type="scientific">Solanum tuberosum</name>
    <name type="common">Potato</name>
    <dbReference type="NCBI Taxonomy" id="4113"/>
    <lineage>
        <taxon>Eukaryota</taxon>
        <taxon>Viridiplantae</taxon>
        <taxon>Streptophyta</taxon>
        <taxon>Embryophyta</taxon>
        <taxon>Tracheophyta</taxon>
        <taxon>Spermatophyta</taxon>
        <taxon>Magnoliopsida</taxon>
        <taxon>eudicotyledons</taxon>
        <taxon>Gunneridae</taxon>
        <taxon>Pentapetalae</taxon>
        <taxon>asterids</taxon>
        <taxon>lamiids</taxon>
        <taxon>Solanales</taxon>
        <taxon>Solanaceae</taxon>
        <taxon>Solanoideae</taxon>
        <taxon>Solaneae</taxon>
        <taxon>Solanum</taxon>
    </lineage>
</organism>
<protein>
    <submittedName>
        <fullName evidence="1">Uncharacterized protein</fullName>
    </submittedName>
</protein>
<dbReference type="InParanoid" id="M1CWY6"/>
<keyword evidence="2" id="KW-1185">Reference proteome</keyword>
<evidence type="ECO:0000313" key="1">
    <source>
        <dbReference type="EnsemblPlants" id="PGSC0003DMT400076549"/>
    </source>
</evidence>
<name>M1CWY6_SOLTU</name>
<evidence type="ECO:0000313" key="2">
    <source>
        <dbReference type="Proteomes" id="UP000011115"/>
    </source>
</evidence>
<dbReference type="EnsemblPlants" id="PGSC0003DMT400076549">
    <property type="protein sequence ID" value="PGSC0003DMT400076549"/>
    <property type="gene ID" value="PGSC0003DMG401029763"/>
</dbReference>
<reference evidence="1" key="2">
    <citation type="submission" date="2015-06" db="UniProtKB">
        <authorList>
            <consortium name="EnsemblPlants"/>
        </authorList>
    </citation>
    <scope>IDENTIFICATION</scope>
    <source>
        <strain evidence="1">DM1-3 516 R44</strain>
    </source>
</reference>
<dbReference type="Proteomes" id="UP000011115">
    <property type="component" value="Unassembled WGS sequence"/>
</dbReference>
<dbReference type="AlphaFoldDB" id="M1CWY6"/>
<sequence length="111" mass="12698">MAKNVSLVASKFYYFFQPFYAPNNNIPNEIPHGKDRATLPLPRGCREANYALNVMLNYGSSNSSLKRSNDAYCYTSSLFFFFFLNSKTHQNTSLTPNAFFHGHLRKESRGV</sequence>
<proteinExistence type="predicted"/>
<dbReference type="PaxDb" id="4113-PGSC0003DMT400076549"/>
<accession>M1CWY6</accession>
<dbReference type="Gramene" id="PGSC0003DMT400076549">
    <property type="protein sequence ID" value="PGSC0003DMT400076549"/>
    <property type="gene ID" value="PGSC0003DMG401029763"/>
</dbReference>